<keyword evidence="6" id="KW-0456">Lyase</keyword>
<dbReference type="STRING" id="857340.A0A086TDG0"/>
<dbReference type="InterPro" id="IPR050148">
    <property type="entry name" value="Terpene_synthase-like"/>
</dbReference>
<comment type="cofactor">
    <cofactor evidence="1">
        <name>Mg(2+)</name>
        <dbReference type="ChEBI" id="CHEBI:18420"/>
    </cofactor>
</comment>
<protein>
    <submittedName>
        <fullName evidence="7">Copalyl diphosphate synthase-like protein</fullName>
    </submittedName>
</protein>
<sequence length="970" mass="108870">MGSAGQPELLVNDARSLLKGALKNYDDHYGFGAMSCAAYDTAWVSLVAKPVDGVEQYLFPDCFQYLLDTQSEDGGWSAGMGAQIDGILNTAGPLLAFQRHLSQPLQLQHDAQDLTRRIEKAATSLRLQLAAWDVSTTDHVGFEIIVPAMLDLLEKEHPSLVFNFEAKAPLMKIHDAKMSRFKPEYLYGPRRMTALHSLESFIGKIDFDRVIHHKVNGSMLGSPSSTAAYLMHASRWDDEAEAYLKHVAKFAAGQGSGGIPSAFPSTHFESTWMLSTLLRAGFSASDLESPELTKMTEVLQSSFEKENGTLGFGMAHLFYLIPCADVVAAAPFFEPDVDDTAKTISTLSMLGQPVSPARMIEVFEADSHFRTYAGERDPSFTANCNALLALLHQPDVSQHSSQILKISKFLNDYWWNADGRIKDKWNTCYLYPSVLLVEALVDLLFLIEQGKLPGVFSTELQSKIAVTIFQACFRPLLDQQVDGSWNHSIEETAYGLLILAEARRVSFFGGLRKPLEDAIERGVAFTRTTSSRLPNYIWIEKVSYASPLLTESYLLAALRATSSPAGPTVGSSLWDDNTSPERLDKHVKLFHQAQLFASLPEWELYGSMVEASLFATLLRGHRLDVFPRQDVEEDKYFDVIPFFWTSSSNRARTYASTSFLWEMSVIALLNFQVDEFMEAVAGPLYQGRMDDLRRIIHDLLPEQDKPEGKFKTKCVNAPSSNDEDYYKVHEPLSRFLTHVLEHPSVLSSHPWDQKMLYRELRTYLLAHIQQAEDSTRFVPQENGEKKQVSKSAATTSFFQWVRTTSADHISCPYSFAFVSCLLGSSLTPAGGGGVCFPTAAEKYFATAVCRHLSTLCRMYNDLGSAERDHDEGNLNSIDFPEFDAHEDIDGKKEALFKMAEYERGCVIDALARLDKERRQMAERMRDPEAARLGERRACIWTMFCEEVDLYGQVYVVRDISSRMLMGENGQ</sequence>
<evidence type="ECO:0000256" key="4">
    <source>
        <dbReference type="ARBA" id="ARBA00022842"/>
    </source>
</evidence>
<evidence type="ECO:0000256" key="1">
    <source>
        <dbReference type="ARBA" id="ARBA00001946"/>
    </source>
</evidence>
<evidence type="ECO:0000313" key="7">
    <source>
        <dbReference type="EMBL" id="KFH47392.1"/>
    </source>
</evidence>
<proteinExistence type="inferred from homology"/>
<dbReference type="OrthoDB" id="2343925at2759"/>
<dbReference type="PANTHER" id="PTHR31739:SF25">
    <property type="entry name" value="(E,E)-GERANYLLINALOOL SYNTHASE"/>
    <property type="match status" value="1"/>
</dbReference>
<dbReference type="GO" id="GO:0010333">
    <property type="term" value="F:terpene synthase activity"/>
    <property type="evidence" value="ECO:0007669"/>
    <property type="project" value="InterPro"/>
</dbReference>
<keyword evidence="3" id="KW-0479">Metal-binding</keyword>
<dbReference type="InterPro" id="IPR017057">
    <property type="entry name" value="Ent-kaurene_synthase_fun"/>
</dbReference>
<keyword evidence="5" id="KW-0413">Isomerase</keyword>
<dbReference type="Gene3D" id="1.50.10.160">
    <property type="match status" value="1"/>
</dbReference>
<dbReference type="GO" id="GO:0016102">
    <property type="term" value="P:diterpenoid biosynthetic process"/>
    <property type="evidence" value="ECO:0007669"/>
    <property type="project" value="TreeGrafter"/>
</dbReference>
<dbReference type="Gene3D" id="1.50.10.20">
    <property type="match status" value="1"/>
</dbReference>
<dbReference type="HOGENOM" id="CLU_005861_0_0_1"/>
<comment type="similarity">
    <text evidence="2">Belongs to the terpene synthase family.</text>
</comment>
<dbReference type="EMBL" id="JPKY01000010">
    <property type="protein sequence ID" value="KFH47392.1"/>
    <property type="molecule type" value="Genomic_DNA"/>
</dbReference>
<evidence type="ECO:0000256" key="2">
    <source>
        <dbReference type="ARBA" id="ARBA00006333"/>
    </source>
</evidence>
<evidence type="ECO:0000256" key="6">
    <source>
        <dbReference type="ARBA" id="ARBA00023239"/>
    </source>
</evidence>
<dbReference type="GO" id="GO:0000287">
    <property type="term" value="F:magnesium ion binding"/>
    <property type="evidence" value="ECO:0007669"/>
    <property type="project" value="TreeGrafter"/>
</dbReference>
<gene>
    <name evidence="7" type="ORF">ACRE_017640</name>
</gene>
<dbReference type="SUPFAM" id="SSF48239">
    <property type="entry name" value="Terpenoid cyclases/Protein prenyltransferases"/>
    <property type="match status" value="1"/>
</dbReference>
<evidence type="ECO:0000313" key="8">
    <source>
        <dbReference type="Proteomes" id="UP000029964"/>
    </source>
</evidence>
<comment type="caution">
    <text evidence="7">The sequence shown here is derived from an EMBL/GenBank/DDBJ whole genome shotgun (WGS) entry which is preliminary data.</text>
</comment>
<organism evidence="7 8">
    <name type="scientific">Hapsidospora chrysogenum (strain ATCC 11550 / CBS 779.69 / DSM 880 / IAM 14645 / JCM 23072 / IMI 49137)</name>
    <name type="common">Acremonium chrysogenum</name>
    <dbReference type="NCBI Taxonomy" id="857340"/>
    <lineage>
        <taxon>Eukaryota</taxon>
        <taxon>Fungi</taxon>
        <taxon>Dikarya</taxon>
        <taxon>Ascomycota</taxon>
        <taxon>Pezizomycotina</taxon>
        <taxon>Sordariomycetes</taxon>
        <taxon>Hypocreomycetidae</taxon>
        <taxon>Hypocreales</taxon>
        <taxon>Bionectriaceae</taxon>
        <taxon>Hapsidospora</taxon>
    </lineage>
</organism>
<name>A0A086TDG0_HAPC1</name>
<dbReference type="InterPro" id="IPR008930">
    <property type="entry name" value="Terpenoid_cyclase/PrenylTrfase"/>
</dbReference>
<dbReference type="PANTHER" id="PTHR31739">
    <property type="entry name" value="ENT-COPALYL DIPHOSPHATE SYNTHASE, CHLOROPLASTIC"/>
    <property type="match status" value="1"/>
</dbReference>
<evidence type="ECO:0000256" key="5">
    <source>
        <dbReference type="ARBA" id="ARBA00023235"/>
    </source>
</evidence>
<dbReference type="Proteomes" id="UP000029964">
    <property type="component" value="Unassembled WGS sequence"/>
</dbReference>
<reference evidence="8" key="1">
    <citation type="journal article" date="2014" name="Genome Announc.">
        <title>Genome sequence and annotation of Acremonium chrysogenum, producer of the beta-lactam antibiotic cephalosporin C.</title>
        <authorList>
            <person name="Terfehr D."/>
            <person name="Dahlmann T.A."/>
            <person name="Specht T."/>
            <person name="Zadra I."/>
            <person name="Kuernsteiner H."/>
            <person name="Kueck U."/>
        </authorList>
    </citation>
    <scope>NUCLEOTIDE SEQUENCE [LARGE SCALE GENOMIC DNA]</scope>
    <source>
        <strain evidence="8">ATCC 11550 / CBS 779.69 / DSM 880 / IAM 14645 / JCM 23072 / IMI 49137</strain>
    </source>
</reference>
<keyword evidence="4" id="KW-0460">Magnesium</keyword>
<dbReference type="PIRSF" id="PIRSF036498">
    <property type="entry name" value="Ent-kaurene_synthase_fungi"/>
    <property type="match status" value="1"/>
</dbReference>
<accession>A0A086TDG0</accession>
<dbReference type="AlphaFoldDB" id="A0A086TDG0"/>
<keyword evidence="8" id="KW-1185">Reference proteome</keyword>
<dbReference type="GO" id="GO:0016853">
    <property type="term" value="F:isomerase activity"/>
    <property type="evidence" value="ECO:0007669"/>
    <property type="project" value="UniProtKB-KW"/>
</dbReference>
<evidence type="ECO:0000256" key="3">
    <source>
        <dbReference type="ARBA" id="ARBA00022723"/>
    </source>
</evidence>